<evidence type="ECO:0000313" key="2">
    <source>
        <dbReference type="EMBL" id="KAJ1082872.1"/>
    </source>
</evidence>
<feature type="compositionally biased region" description="Basic and acidic residues" evidence="1">
    <location>
        <begin position="143"/>
        <end position="157"/>
    </location>
</feature>
<keyword evidence="3" id="KW-1185">Reference proteome</keyword>
<protein>
    <submittedName>
        <fullName evidence="2">Uncharacterized protein</fullName>
    </submittedName>
</protein>
<feature type="compositionally biased region" description="Low complexity" evidence="1">
    <location>
        <begin position="159"/>
        <end position="168"/>
    </location>
</feature>
<evidence type="ECO:0000256" key="1">
    <source>
        <dbReference type="SAM" id="MobiDB-lite"/>
    </source>
</evidence>
<accession>A0AAV7KUI2</accession>
<reference evidence="2" key="1">
    <citation type="journal article" date="2022" name="bioRxiv">
        <title>Sequencing and chromosome-scale assembly of the giantPleurodeles waltlgenome.</title>
        <authorList>
            <person name="Brown T."/>
            <person name="Elewa A."/>
            <person name="Iarovenko S."/>
            <person name="Subramanian E."/>
            <person name="Araus A.J."/>
            <person name="Petzold A."/>
            <person name="Susuki M."/>
            <person name="Suzuki K.-i.T."/>
            <person name="Hayashi T."/>
            <person name="Toyoda A."/>
            <person name="Oliveira C."/>
            <person name="Osipova E."/>
            <person name="Leigh N.D."/>
            <person name="Simon A."/>
            <person name="Yun M.H."/>
        </authorList>
    </citation>
    <scope>NUCLEOTIDE SEQUENCE</scope>
    <source>
        <strain evidence="2">20211129_DDA</strain>
        <tissue evidence="2">Liver</tissue>
    </source>
</reference>
<comment type="caution">
    <text evidence="2">The sequence shown here is derived from an EMBL/GenBank/DDBJ whole genome shotgun (WGS) entry which is preliminary data.</text>
</comment>
<organism evidence="2 3">
    <name type="scientific">Pleurodeles waltl</name>
    <name type="common">Iberian ribbed newt</name>
    <dbReference type="NCBI Taxonomy" id="8319"/>
    <lineage>
        <taxon>Eukaryota</taxon>
        <taxon>Metazoa</taxon>
        <taxon>Chordata</taxon>
        <taxon>Craniata</taxon>
        <taxon>Vertebrata</taxon>
        <taxon>Euteleostomi</taxon>
        <taxon>Amphibia</taxon>
        <taxon>Batrachia</taxon>
        <taxon>Caudata</taxon>
        <taxon>Salamandroidea</taxon>
        <taxon>Salamandridae</taxon>
        <taxon>Pleurodelinae</taxon>
        <taxon>Pleurodeles</taxon>
    </lineage>
</organism>
<proteinExistence type="predicted"/>
<dbReference type="AlphaFoldDB" id="A0AAV7KUI2"/>
<dbReference type="Proteomes" id="UP001066276">
    <property type="component" value="Chromosome 12"/>
</dbReference>
<gene>
    <name evidence="2" type="ORF">NDU88_003035</name>
</gene>
<evidence type="ECO:0000313" key="3">
    <source>
        <dbReference type="Proteomes" id="UP001066276"/>
    </source>
</evidence>
<feature type="region of interest" description="Disordered" evidence="1">
    <location>
        <begin position="123"/>
        <end position="176"/>
    </location>
</feature>
<dbReference type="EMBL" id="JANPWB010000016">
    <property type="protein sequence ID" value="KAJ1082872.1"/>
    <property type="molecule type" value="Genomic_DNA"/>
</dbReference>
<name>A0AAV7KUI2_PLEWA</name>
<sequence length="176" mass="19074">MAPKGIRTTGEKEAKGDNIIADGRSMSGAHETRATKDCSSVCPVDRRSITGAIKSICKTGSGAFKDASSMGRRAQIYHRAKCRPQTAIINFFTSGGQENGNAELSPTPEDTLMCGKENSELKEELPQLSTVSLRDSLDSDMPQTREEKQLDKFRSSIERTGTATRATTNASMQPQN</sequence>